<dbReference type="HOGENOM" id="CLU_456234_0_0_6"/>
<feature type="coiled-coil region" evidence="1">
    <location>
        <begin position="257"/>
        <end position="284"/>
    </location>
</feature>
<dbReference type="KEGG" id="hch:HCH_06716"/>
<dbReference type="Proteomes" id="UP000000238">
    <property type="component" value="Chromosome"/>
</dbReference>
<name>Q2S7N1_HAHCH</name>
<keyword evidence="4" id="KW-1185">Reference proteome</keyword>
<dbReference type="STRING" id="349521.HCH_06716"/>
<keyword evidence="1" id="KW-0175">Coiled coil</keyword>
<dbReference type="InterPro" id="IPR027417">
    <property type="entry name" value="P-loop_NTPase"/>
</dbReference>
<dbReference type="AlphaFoldDB" id="Q2S7N1"/>
<reference evidence="3 4" key="1">
    <citation type="journal article" date="2005" name="Nucleic Acids Res.">
        <title>Genomic blueprint of Hahella chejuensis, a marine microbe producing an algicidal agent.</title>
        <authorList>
            <person name="Jeong H."/>
            <person name="Yim J.H."/>
            <person name="Lee C."/>
            <person name="Choi S.-H."/>
            <person name="Park Y.K."/>
            <person name="Yoon S.H."/>
            <person name="Hur C.-G."/>
            <person name="Kang H.-Y."/>
            <person name="Kim D."/>
            <person name="Lee H.H."/>
            <person name="Park K.H."/>
            <person name="Park S.-H."/>
            <person name="Park H.-S."/>
            <person name="Lee H.K."/>
            <person name="Oh T.K."/>
            <person name="Kim J.F."/>
        </authorList>
    </citation>
    <scope>NUCLEOTIDE SEQUENCE [LARGE SCALE GENOMIC DNA]</scope>
    <source>
        <strain evidence="3 4">KCTC 2396</strain>
    </source>
</reference>
<evidence type="ECO:0000313" key="3">
    <source>
        <dbReference type="EMBL" id="ABC33343.1"/>
    </source>
</evidence>
<organism evidence="3 4">
    <name type="scientific">Hahella chejuensis (strain KCTC 2396)</name>
    <dbReference type="NCBI Taxonomy" id="349521"/>
    <lineage>
        <taxon>Bacteria</taxon>
        <taxon>Pseudomonadati</taxon>
        <taxon>Pseudomonadota</taxon>
        <taxon>Gammaproteobacteria</taxon>
        <taxon>Oceanospirillales</taxon>
        <taxon>Hahellaceae</taxon>
        <taxon>Hahella</taxon>
    </lineage>
</organism>
<evidence type="ECO:0000313" key="4">
    <source>
        <dbReference type="Proteomes" id="UP000000238"/>
    </source>
</evidence>
<feature type="domain" description="DUF2326" evidence="2">
    <location>
        <begin position="456"/>
        <end position="596"/>
    </location>
</feature>
<protein>
    <recommendedName>
        <fullName evidence="2">DUF2326 domain-containing protein</fullName>
    </recommendedName>
</protein>
<dbReference type="RefSeq" id="WP_011400395.1">
    <property type="nucleotide sequence ID" value="NC_007645.1"/>
</dbReference>
<accession>Q2S7N1</accession>
<dbReference type="OrthoDB" id="7888902at2"/>
<dbReference type="eggNOG" id="COG5293">
    <property type="taxonomic scope" value="Bacteria"/>
</dbReference>
<dbReference type="EMBL" id="CP000155">
    <property type="protein sequence ID" value="ABC33343.1"/>
    <property type="molecule type" value="Genomic_DNA"/>
</dbReference>
<evidence type="ECO:0000259" key="2">
    <source>
        <dbReference type="Pfam" id="PF10088"/>
    </source>
</evidence>
<proteinExistence type="predicted"/>
<gene>
    <name evidence="3" type="ordered locus">HCH_06716</name>
</gene>
<dbReference type="InterPro" id="IPR018760">
    <property type="entry name" value="DUF2326"/>
</dbReference>
<evidence type="ECO:0000256" key="1">
    <source>
        <dbReference type="SAM" id="Coils"/>
    </source>
</evidence>
<dbReference type="Pfam" id="PF10088">
    <property type="entry name" value="DUF2326"/>
    <property type="match status" value="1"/>
</dbReference>
<feature type="coiled-coil region" evidence="1">
    <location>
        <begin position="382"/>
        <end position="436"/>
    </location>
</feature>
<sequence length="598" mass="69584">MRLSKLYTNRSDLFEPVFFKAGLNVIYGEIRLPENKSRDTHNLGKSTLGRVIDFTLLSKRDPRFFLFKHEDVFSPFVFFVEVKLNDNSYLTIRRGVSQASKISFKKHNEKHQDYVSLADDHWDHLDVPFARAKELLDSLLDLSAIKPWTYRNGLGYLIRSQDDYNDVFKLRKFGSRDAYWKPYLSHILGFDADLLVRHYQKEEELSKKEDAESTVRKELGGSVEDVSKIEGILLIKQQDAEKKQKLLDSFDFRQQDKEKTKYLVDELDEKIAELNRRRYSLNQNRKKILKSLEEDKIIFNTEDAQKIFQEAGILFSGQVKKDFDQLVAFNKSITEERFGYLVSEKSEIESEISKISSELNSLGKKRSDTLSFLSDTEVFNKYKRLSNDLVSLRADIEALERQKRHIHRLQELRAEIRGLSEECSHLQSEIENNVEQQNSEKTSLFSQIRLHFSEIVDDVINRKALLSVSPNSEGHLQFKAEILDESGNSTSADMGHTYRKLLCIAFDLSVLRAHLGEKFPHFAFHDGVFESLDNRKKENLLAVIRQYADMGIQSIITLIDSDLPHREEEESSVFDESEIVLQLHDEGEKGRLFKMKAW</sequence>
<dbReference type="Gene3D" id="3.40.50.300">
    <property type="entry name" value="P-loop containing nucleotide triphosphate hydrolases"/>
    <property type="match status" value="1"/>
</dbReference>